<dbReference type="InterPro" id="IPR044429">
    <property type="entry name" value="SETD4_SET"/>
</dbReference>
<evidence type="ECO:0000256" key="1">
    <source>
        <dbReference type="ARBA" id="ARBA00022603"/>
    </source>
</evidence>
<name>A0ABN9KZ63_9NEOB</name>
<feature type="compositionally biased region" description="Basic residues" evidence="4">
    <location>
        <begin position="1"/>
        <end position="16"/>
    </location>
</feature>
<evidence type="ECO:0000256" key="4">
    <source>
        <dbReference type="SAM" id="MobiDB-lite"/>
    </source>
</evidence>
<keyword evidence="2" id="KW-0808">Transferase</keyword>
<evidence type="ECO:0000313" key="6">
    <source>
        <dbReference type="EMBL" id="CAJ0929254.1"/>
    </source>
</evidence>
<dbReference type="PANTHER" id="PTHR13271">
    <property type="entry name" value="UNCHARACTERIZED PUTATIVE METHYLTRANSFERASE"/>
    <property type="match status" value="1"/>
</dbReference>
<feature type="region of interest" description="Disordered" evidence="4">
    <location>
        <begin position="1"/>
        <end position="25"/>
    </location>
</feature>
<reference evidence="6" key="1">
    <citation type="submission" date="2023-07" db="EMBL/GenBank/DDBJ databases">
        <authorList>
            <person name="Stuckert A."/>
        </authorList>
    </citation>
    <scope>NUCLEOTIDE SEQUENCE</scope>
</reference>
<dbReference type="PIRSF" id="PIRSF027158">
    <property type="entry name" value="Lys_MTase_YDR198C_prd"/>
    <property type="match status" value="1"/>
</dbReference>
<evidence type="ECO:0000259" key="5">
    <source>
        <dbReference type="PROSITE" id="PS50280"/>
    </source>
</evidence>
<keyword evidence="7" id="KW-1185">Reference proteome</keyword>
<keyword evidence="3" id="KW-0949">S-adenosyl-L-methionine</keyword>
<dbReference type="PROSITE" id="PS50280">
    <property type="entry name" value="SET"/>
    <property type="match status" value="1"/>
</dbReference>
<evidence type="ECO:0000313" key="7">
    <source>
        <dbReference type="Proteomes" id="UP001176940"/>
    </source>
</evidence>
<sequence length="444" mass="51522">MNPKRGRTGRRRKKKVLGTSTGNPSHERQYVRLMRWMKERGFRDKRLRTAHFPDTGRGLMSAQRLQPGEIIISLPESCLLTTDTVLSSYLGKYIRGWRPPVSPLLALCTFLVLERYLGAQSPWQPYLDVLPRAYDCPVYWEADTVNFLPDPVKQKAMKQRRTVQELFSSARPFFRSLNPLFPDIVEEILTYEALRWAWCTVNTRTVYKKHAQRECFTAEPDVYALAPYLDLLNHSAGVQVEAAFNEKSRCYEIRTMVQYKKFQQVFICYGHHDNQRLLLEYGFTAANNPHQSVYVTKDTILQFVSINDKQLQKKWSLLKENGFLENLTFGRDGPSWRLLTACRLLCLGADELYEMCFVFNHHTCWKKVLLGSFVSESNDRTSMELVRKICLHCRRPGCGRGYWISSQKSEKSADPHLVLVEALRREESEILTSSADVLQKEDAI</sequence>
<feature type="domain" description="SET" evidence="5">
    <location>
        <begin position="45"/>
        <end position="270"/>
    </location>
</feature>
<dbReference type="InterPro" id="IPR036464">
    <property type="entry name" value="Rubisco_LSMT_subst-bd_sf"/>
</dbReference>
<dbReference type="PANTHER" id="PTHR13271:SF151">
    <property type="entry name" value="SET DOMAIN-CONTAINING PROTEIN 4"/>
    <property type="match status" value="1"/>
</dbReference>
<dbReference type="EMBL" id="CAUEEQ010005658">
    <property type="protein sequence ID" value="CAJ0929254.1"/>
    <property type="molecule type" value="Genomic_DNA"/>
</dbReference>
<dbReference type="SUPFAM" id="SSF82199">
    <property type="entry name" value="SET domain"/>
    <property type="match status" value="1"/>
</dbReference>
<dbReference type="Pfam" id="PF00856">
    <property type="entry name" value="SET"/>
    <property type="match status" value="1"/>
</dbReference>
<dbReference type="Gene3D" id="3.90.1410.10">
    <property type="entry name" value="set domain protein methyltransferase, domain 1"/>
    <property type="match status" value="1"/>
</dbReference>
<keyword evidence="1" id="KW-0489">Methyltransferase</keyword>
<dbReference type="InterPro" id="IPR046341">
    <property type="entry name" value="SET_dom_sf"/>
</dbReference>
<organism evidence="6 7">
    <name type="scientific">Ranitomeya imitator</name>
    <name type="common">mimic poison frog</name>
    <dbReference type="NCBI Taxonomy" id="111125"/>
    <lineage>
        <taxon>Eukaryota</taxon>
        <taxon>Metazoa</taxon>
        <taxon>Chordata</taxon>
        <taxon>Craniata</taxon>
        <taxon>Vertebrata</taxon>
        <taxon>Euteleostomi</taxon>
        <taxon>Amphibia</taxon>
        <taxon>Batrachia</taxon>
        <taxon>Anura</taxon>
        <taxon>Neobatrachia</taxon>
        <taxon>Hyloidea</taxon>
        <taxon>Dendrobatidae</taxon>
        <taxon>Dendrobatinae</taxon>
        <taxon>Ranitomeya</taxon>
    </lineage>
</organism>
<accession>A0ABN9KZ63</accession>
<protein>
    <recommendedName>
        <fullName evidence="5">SET domain-containing protein</fullName>
    </recommendedName>
</protein>
<dbReference type="Gene3D" id="3.90.1420.10">
    <property type="entry name" value="Rubisco LSMT, substrate-binding domain"/>
    <property type="match status" value="1"/>
</dbReference>
<dbReference type="InterPro" id="IPR050600">
    <property type="entry name" value="SETD3_SETD6_MTase"/>
</dbReference>
<evidence type="ECO:0000256" key="3">
    <source>
        <dbReference type="ARBA" id="ARBA00022691"/>
    </source>
</evidence>
<comment type="caution">
    <text evidence="6">The sequence shown here is derived from an EMBL/GenBank/DDBJ whole genome shotgun (WGS) entry which is preliminary data.</text>
</comment>
<evidence type="ECO:0000256" key="2">
    <source>
        <dbReference type="ARBA" id="ARBA00022679"/>
    </source>
</evidence>
<dbReference type="InterPro" id="IPR016852">
    <property type="entry name" value="SET_MeTrfase"/>
</dbReference>
<dbReference type="InterPro" id="IPR001214">
    <property type="entry name" value="SET_dom"/>
</dbReference>
<proteinExistence type="predicted"/>
<gene>
    <name evidence="6" type="ORF">RIMI_LOCUS3701569</name>
</gene>
<dbReference type="Pfam" id="PF09273">
    <property type="entry name" value="Rubis-subs-bind"/>
    <property type="match status" value="1"/>
</dbReference>
<dbReference type="InterPro" id="IPR015353">
    <property type="entry name" value="Rubisco_LSMT_subst-bd"/>
</dbReference>
<dbReference type="CDD" id="cd19177">
    <property type="entry name" value="SET_SETD4"/>
    <property type="match status" value="1"/>
</dbReference>
<dbReference type="Proteomes" id="UP001176940">
    <property type="component" value="Unassembled WGS sequence"/>
</dbReference>